<dbReference type="Proteomes" id="UP000008209">
    <property type="component" value="Chromosome"/>
</dbReference>
<dbReference type="InterPro" id="IPR037068">
    <property type="entry name" value="DNA_primase_core_N_sf"/>
</dbReference>
<evidence type="ECO:0000313" key="1">
    <source>
        <dbReference type="EMBL" id="ADV55029.1"/>
    </source>
</evidence>
<organism evidence="1 2">
    <name type="scientific">Shewanella putrefaciens (strain 200)</name>
    <dbReference type="NCBI Taxonomy" id="399804"/>
    <lineage>
        <taxon>Bacteria</taxon>
        <taxon>Pseudomonadati</taxon>
        <taxon>Pseudomonadota</taxon>
        <taxon>Gammaproteobacteria</taxon>
        <taxon>Alteromonadales</taxon>
        <taxon>Shewanellaceae</taxon>
        <taxon>Shewanella</taxon>
    </lineage>
</organism>
<sequence length="162" mass="18245">MATNAQYLDQLMASLNTDTIYLQQAFDYYHQQYLGNEWAQQFVADSALISAELKQHPSAGLCDRTLGLKLPKRKTLEGGAIRGSLQRQGLLLPTGGERFRGCIVFPLTDGQGQIISAIGYRYAQRIRAWQQEIIRWSKPSIDDYFCSGLSLVDELIYGKALH</sequence>
<name>E6XS74_SHEP2</name>
<dbReference type="OrthoDB" id="7465087at2"/>
<dbReference type="KEGG" id="shp:Sput200_2598"/>
<proteinExistence type="predicted"/>
<accession>E6XS74</accession>
<dbReference type="AlphaFoldDB" id="E6XS74"/>
<dbReference type="EMBL" id="CP002457">
    <property type="protein sequence ID" value="ADV55029.1"/>
    <property type="molecule type" value="Genomic_DNA"/>
</dbReference>
<dbReference type="Gene3D" id="3.90.980.10">
    <property type="entry name" value="DNA primase, catalytic core, N-terminal domain"/>
    <property type="match status" value="1"/>
</dbReference>
<evidence type="ECO:0000313" key="2">
    <source>
        <dbReference type="Proteomes" id="UP000008209"/>
    </source>
</evidence>
<protein>
    <submittedName>
        <fullName evidence="1">DnaG primase-like protein</fullName>
    </submittedName>
</protein>
<dbReference type="PATRIC" id="fig|399804.5.peg.2699"/>
<dbReference type="SUPFAM" id="SSF56731">
    <property type="entry name" value="DNA primase core"/>
    <property type="match status" value="1"/>
</dbReference>
<dbReference type="HOGENOM" id="CLU_1650970_0_0_6"/>
<gene>
    <name evidence="1" type="ordered locus">Sput200_2598</name>
</gene>
<reference evidence="1 2" key="1">
    <citation type="submission" date="2011-01" db="EMBL/GenBank/DDBJ databases">
        <title>Complete sequence of Shewanella putrefaciens 200.</title>
        <authorList>
            <consortium name="US DOE Joint Genome Institute"/>
            <person name="Lucas S."/>
            <person name="Copeland A."/>
            <person name="Lapidus A."/>
            <person name="Cheng J.-F."/>
            <person name="Bruce D."/>
            <person name="Goodwin L."/>
            <person name="Pitluck S."/>
            <person name="Munk A.C."/>
            <person name="Detter J.C."/>
            <person name="Han C."/>
            <person name="Tapia R."/>
            <person name="Land M."/>
            <person name="Hauser L."/>
            <person name="Chang Y.-J."/>
            <person name="Jeffries C."/>
            <person name="Kyrpides N."/>
            <person name="Ivanova N."/>
            <person name="Mikhailova N."/>
            <person name="Kolker E."/>
            <person name="Lawrence C."/>
            <person name="McCue L.A."/>
            <person name="DiChristina T."/>
            <person name="Nealson K."/>
            <person name="Fredrickson J.K."/>
            <person name="Woyke T."/>
        </authorList>
    </citation>
    <scope>NUCLEOTIDE SEQUENCE [LARGE SCALE GENOMIC DNA]</scope>
    <source>
        <strain evidence="1 2">200</strain>
    </source>
</reference>